<dbReference type="Ensembl" id="ENSCSAVT00000000159.1">
    <property type="protein sequence ID" value="ENSCSAVP00000000158.1"/>
    <property type="gene ID" value="ENSCSAVG00000000088.1"/>
</dbReference>
<dbReference type="SMART" id="SM00186">
    <property type="entry name" value="FBG"/>
    <property type="match status" value="1"/>
</dbReference>
<evidence type="ECO:0000313" key="2">
    <source>
        <dbReference type="Ensembl" id="ENSCSAVP00000000158.1"/>
    </source>
</evidence>
<dbReference type="Pfam" id="PF00147">
    <property type="entry name" value="Fibrinogen_C"/>
    <property type="match status" value="1"/>
</dbReference>
<dbReference type="InterPro" id="IPR002181">
    <property type="entry name" value="Fibrinogen_a/b/g_C_dom"/>
</dbReference>
<dbReference type="InterPro" id="IPR014716">
    <property type="entry name" value="Fibrinogen_a/b/g_C_1"/>
</dbReference>
<dbReference type="GeneTree" id="ENSGT00940000164607"/>
<dbReference type="CDD" id="cd00087">
    <property type="entry name" value="FReD"/>
    <property type="match status" value="1"/>
</dbReference>
<dbReference type="InterPro" id="IPR036056">
    <property type="entry name" value="Fibrinogen-like_C"/>
</dbReference>
<dbReference type="AlphaFoldDB" id="H2Y4B0"/>
<reference evidence="2" key="3">
    <citation type="submission" date="2025-09" db="UniProtKB">
        <authorList>
            <consortium name="Ensembl"/>
        </authorList>
    </citation>
    <scope>IDENTIFICATION</scope>
</reference>
<dbReference type="PROSITE" id="PS51406">
    <property type="entry name" value="FIBRINOGEN_C_2"/>
    <property type="match status" value="1"/>
</dbReference>
<dbReference type="PANTHER" id="PTHR19143">
    <property type="entry name" value="FIBRINOGEN/TENASCIN/ANGIOPOEITIN"/>
    <property type="match status" value="1"/>
</dbReference>
<keyword evidence="3" id="KW-1185">Reference proteome</keyword>
<dbReference type="InParanoid" id="H2Y4B0"/>
<dbReference type="Gene3D" id="3.90.215.10">
    <property type="entry name" value="Gamma Fibrinogen, chain A, domain 1"/>
    <property type="match status" value="1"/>
</dbReference>
<dbReference type="PANTHER" id="PTHR19143:SF424">
    <property type="entry name" value="FIBRINOGEN C-TERMINAL DOMAIN-CONTAINING PROTEIN"/>
    <property type="match status" value="1"/>
</dbReference>
<dbReference type="STRING" id="51511.ENSCSAVP00000000158"/>
<dbReference type="GO" id="GO:0005615">
    <property type="term" value="C:extracellular space"/>
    <property type="evidence" value="ECO:0007669"/>
    <property type="project" value="TreeGrafter"/>
</dbReference>
<dbReference type="OMA" id="LHCATHR"/>
<name>H2Y4B0_CIOSA</name>
<dbReference type="SUPFAM" id="SSF56496">
    <property type="entry name" value="Fibrinogen C-terminal domain-like"/>
    <property type="match status" value="1"/>
</dbReference>
<dbReference type="Proteomes" id="UP000007875">
    <property type="component" value="Unassembled WGS sequence"/>
</dbReference>
<dbReference type="eggNOG" id="KOG2579">
    <property type="taxonomic scope" value="Eukaryota"/>
</dbReference>
<reference evidence="2" key="2">
    <citation type="submission" date="2025-08" db="UniProtKB">
        <authorList>
            <consortium name="Ensembl"/>
        </authorList>
    </citation>
    <scope>IDENTIFICATION</scope>
</reference>
<proteinExistence type="predicted"/>
<sequence>MYLQFFQPKLQFHFQIDIMLKYILLILLSSSALGLPSSQCSAKVDLLEQRIAELERRPISCETYACGIEGLSQEVQVSQELQESQELQVSQESQESQELRPTSCQDYFLLGLETDGIYKIFVGGEWVKVYCNLSGGNNAWLVIQRRQDGEVDFYRNWSAYKNGFGNKSADFWLGLHNLHLLTRDGNYELKIVMRDCQDVEKHATYSTFRVAGASDLYKLEIGGYSGTAGDALAVNNGAYFSTKDRDNDKFRLHCATHRRTAWWYKGNCGDANLNGPYLPCGYYEDAVASYYTFHDQFYGLRFIEMKIRRRSRNNQ</sequence>
<evidence type="ECO:0000259" key="1">
    <source>
        <dbReference type="PROSITE" id="PS51406"/>
    </source>
</evidence>
<feature type="domain" description="Fibrinogen C-terminal" evidence="1">
    <location>
        <begin position="95"/>
        <end position="311"/>
    </location>
</feature>
<organism evidence="2 3">
    <name type="scientific">Ciona savignyi</name>
    <name type="common">Pacific transparent sea squirt</name>
    <dbReference type="NCBI Taxonomy" id="51511"/>
    <lineage>
        <taxon>Eukaryota</taxon>
        <taxon>Metazoa</taxon>
        <taxon>Chordata</taxon>
        <taxon>Tunicata</taxon>
        <taxon>Ascidiacea</taxon>
        <taxon>Phlebobranchia</taxon>
        <taxon>Cionidae</taxon>
        <taxon>Ciona</taxon>
    </lineage>
</organism>
<accession>H2Y4B0</accession>
<evidence type="ECO:0000313" key="3">
    <source>
        <dbReference type="Proteomes" id="UP000007875"/>
    </source>
</evidence>
<dbReference type="InterPro" id="IPR050373">
    <property type="entry name" value="Fibrinogen_C-term_domain"/>
</dbReference>
<protein>
    <recommendedName>
        <fullName evidence="1">Fibrinogen C-terminal domain-containing protein</fullName>
    </recommendedName>
</protein>
<reference evidence="3" key="1">
    <citation type="submission" date="2003-08" db="EMBL/GenBank/DDBJ databases">
        <authorList>
            <person name="Birren B."/>
            <person name="Nusbaum C."/>
            <person name="Abebe A."/>
            <person name="Abouelleil A."/>
            <person name="Adekoya E."/>
            <person name="Ait-zahra M."/>
            <person name="Allen N."/>
            <person name="Allen T."/>
            <person name="An P."/>
            <person name="Anderson M."/>
            <person name="Anderson S."/>
            <person name="Arachchi H."/>
            <person name="Armbruster J."/>
            <person name="Bachantsang P."/>
            <person name="Baldwin J."/>
            <person name="Barry A."/>
            <person name="Bayul T."/>
            <person name="Blitshsteyn B."/>
            <person name="Bloom T."/>
            <person name="Blye J."/>
            <person name="Boguslavskiy L."/>
            <person name="Borowsky M."/>
            <person name="Boukhgalter B."/>
            <person name="Brunache A."/>
            <person name="Butler J."/>
            <person name="Calixte N."/>
            <person name="Calvo S."/>
            <person name="Camarata J."/>
            <person name="Campo K."/>
            <person name="Chang J."/>
            <person name="Cheshatsang Y."/>
            <person name="Citroen M."/>
            <person name="Collymore A."/>
            <person name="Considine T."/>
            <person name="Cook A."/>
            <person name="Cooke P."/>
            <person name="Corum B."/>
            <person name="Cuomo C."/>
            <person name="David R."/>
            <person name="Dawoe T."/>
            <person name="Degray S."/>
            <person name="Dodge S."/>
            <person name="Dooley K."/>
            <person name="Dorje P."/>
            <person name="Dorjee K."/>
            <person name="Dorris L."/>
            <person name="Duffey N."/>
            <person name="Dupes A."/>
            <person name="Elkins T."/>
            <person name="Engels R."/>
            <person name="Erickson J."/>
            <person name="Farina A."/>
            <person name="Faro S."/>
            <person name="Ferreira P."/>
            <person name="Fischer H."/>
            <person name="Fitzgerald M."/>
            <person name="Foley K."/>
            <person name="Gage D."/>
            <person name="Galagan J."/>
            <person name="Gearin G."/>
            <person name="Gnerre S."/>
            <person name="Gnirke A."/>
            <person name="Goyette A."/>
            <person name="Graham J."/>
            <person name="Grandbois E."/>
            <person name="Gyaltsen K."/>
            <person name="Hafez N."/>
            <person name="Hagopian D."/>
            <person name="Hagos B."/>
            <person name="Hall J."/>
            <person name="Hatcher B."/>
            <person name="Heller A."/>
            <person name="Higgins H."/>
            <person name="Honan T."/>
            <person name="Horn A."/>
            <person name="Houde N."/>
            <person name="Hughes L."/>
            <person name="Hulme W."/>
            <person name="Husby E."/>
            <person name="Iliev I."/>
            <person name="Jaffe D."/>
            <person name="Jones C."/>
            <person name="Kamal M."/>
            <person name="Kamat A."/>
            <person name="Kamvysselis M."/>
            <person name="Karlsson E."/>
            <person name="Kells C."/>
            <person name="Kieu A."/>
            <person name="Kisner P."/>
            <person name="Kodira C."/>
            <person name="Kulbokas E."/>
            <person name="Labutti K."/>
            <person name="Lama D."/>
            <person name="Landers T."/>
            <person name="Leger J."/>
            <person name="Levine S."/>
            <person name="Lewis D."/>
            <person name="Lewis T."/>
            <person name="Lindblad-toh K."/>
            <person name="Liu X."/>
            <person name="Lokyitsang T."/>
            <person name="Lokyitsang Y."/>
            <person name="Lucien O."/>
            <person name="Lui A."/>
            <person name="Ma L.J."/>
            <person name="Mabbitt R."/>
            <person name="Macdonald J."/>
            <person name="Maclean C."/>
            <person name="Major J."/>
            <person name="Manning J."/>
            <person name="Marabella R."/>
            <person name="Maru K."/>
            <person name="Matthews C."/>
            <person name="Mauceli E."/>
            <person name="Mccarthy M."/>
            <person name="Mcdonough S."/>
            <person name="Mcghee T."/>
            <person name="Meldrim J."/>
            <person name="Meneus L."/>
            <person name="Mesirov J."/>
            <person name="Mihalev A."/>
            <person name="Mihova T."/>
            <person name="Mikkelsen T."/>
            <person name="Mlenga V."/>
            <person name="Moru K."/>
            <person name="Mozes J."/>
            <person name="Mulrain L."/>
            <person name="Munson G."/>
            <person name="Naylor J."/>
            <person name="Newes C."/>
            <person name="Nguyen C."/>
            <person name="Nguyen N."/>
            <person name="Nguyen T."/>
            <person name="Nicol R."/>
            <person name="Nielsen C."/>
            <person name="Nizzari M."/>
            <person name="Norbu C."/>
            <person name="Norbu N."/>
            <person name="O'donnell P."/>
            <person name="Okoawo O."/>
            <person name="O'leary S."/>
            <person name="Omotosho B."/>
            <person name="O'neill K."/>
            <person name="Osman S."/>
            <person name="Parker S."/>
            <person name="Perrin D."/>
            <person name="Phunkhang P."/>
            <person name="Piqani B."/>
            <person name="Purcell S."/>
            <person name="Rachupka T."/>
            <person name="Ramasamy U."/>
            <person name="Rameau R."/>
            <person name="Ray V."/>
            <person name="Raymond C."/>
            <person name="Retta R."/>
            <person name="Richardson S."/>
            <person name="Rise C."/>
            <person name="Rodriguez J."/>
            <person name="Rogers J."/>
            <person name="Rogov P."/>
            <person name="Rutman M."/>
            <person name="Schupbach R."/>
            <person name="Seaman C."/>
            <person name="Settipalli S."/>
            <person name="Sharpe T."/>
            <person name="Sheridan J."/>
            <person name="Sherpa N."/>
            <person name="Shi J."/>
            <person name="Smirnov S."/>
            <person name="Smith C."/>
            <person name="Sougnez C."/>
            <person name="Spencer B."/>
            <person name="Stalker J."/>
            <person name="Stange-thomann N."/>
            <person name="Stavropoulos S."/>
            <person name="Stetson K."/>
            <person name="Stone C."/>
            <person name="Stone S."/>
            <person name="Stubbs M."/>
            <person name="Talamas J."/>
            <person name="Tchuinga P."/>
            <person name="Tenzing P."/>
            <person name="Tesfaye S."/>
            <person name="Theodore J."/>
            <person name="Thoulutsang Y."/>
            <person name="Topham K."/>
            <person name="Towey S."/>
            <person name="Tsamla T."/>
            <person name="Tsomo N."/>
            <person name="Vallee D."/>
            <person name="Vassiliev H."/>
            <person name="Venkataraman V."/>
            <person name="Vinson J."/>
            <person name="Vo A."/>
            <person name="Wade C."/>
            <person name="Wang S."/>
            <person name="Wangchuk T."/>
            <person name="Wangdi T."/>
            <person name="Whittaker C."/>
            <person name="Wilkinson J."/>
            <person name="Wu Y."/>
            <person name="Wyman D."/>
            <person name="Yadav S."/>
            <person name="Yang S."/>
            <person name="Yang X."/>
            <person name="Yeager S."/>
            <person name="Yee E."/>
            <person name="Young G."/>
            <person name="Zainoun J."/>
            <person name="Zembeck L."/>
            <person name="Zimmer A."/>
            <person name="Zody M."/>
            <person name="Lander E."/>
        </authorList>
    </citation>
    <scope>NUCLEOTIDE SEQUENCE [LARGE SCALE GENOMIC DNA]</scope>
</reference>